<dbReference type="RefSeq" id="WP_160908251.1">
    <property type="nucleotide sequence ID" value="NZ_WVHS01000004.1"/>
</dbReference>
<dbReference type="AlphaFoldDB" id="A0A7K1Y2F7"/>
<dbReference type="EMBL" id="WVHS01000004">
    <property type="protein sequence ID" value="MXV17258.1"/>
    <property type="molecule type" value="Genomic_DNA"/>
</dbReference>
<sequence>MTTKTATTRMQGFLSLFDMHTTFFARALEGVAEKDMYNRLDTQANHMGWLTGSLVQQRIMMASETHPGLHQAGEELFKDHRGIQDSATYPTIAEYQADWDRISPMAREALATISDEKLDSDFDMGGMKITYYELISFTIYREASIIGQLALWRRLLGYAALKYD</sequence>
<dbReference type="Proteomes" id="UP000451233">
    <property type="component" value="Unassembled WGS sequence"/>
</dbReference>
<dbReference type="Gene3D" id="1.20.120.450">
    <property type="entry name" value="dinb family like domain"/>
    <property type="match status" value="1"/>
</dbReference>
<protein>
    <submittedName>
        <fullName evidence="1">DinB family protein</fullName>
    </submittedName>
</protein>
<proteinExistence type="predicted"/>
<organism evidence="1 2">
    <name type="scientific">Hufsiella ginkgonis</name>
    <dbReference type="NCBI Taxonomy" id="2695274"/>
    <lineage>
        <taxon>Bacteria</taxon>
        <taxon>Pseudomonadati</taxon>
        <taxon>Bacteroidota</taxon>
        <taxon>Sphingobacteriia</taxon>
        <taxon>Sphingobacteriales</taxon>
        <taxon>Sphingobacteriaceae</taxon>
        <taxon>Hufsiella</taxon>
    </lineage>
</organism>
<dbReference type="SUPFAM" id="SSF109854">
    <property type="entry name" value="DinB/YfiT-like putative metalloenzymes"/>
    <property type="match status" value="1"/>
</dbReference>
<keyword evidence="2" id="KW-1185">Reference proteome</keyword>
<comment type="caution">
    <text evidence="1">The sequence shown here is derived from an EMBL/GenBank/DDBJ whole genome shotgun (WGS) entry which is preliminary data.</text>
</comment>
<dbReference type="InterPro" id="IPR034660">
    <property type="entry name" value="DinB/YfiT-like"/>
</dbReference>
<evidence type="ECO:0000313" key="1">
    <source>
        <dbReference type="EMBL" id="MXV17258.1"/>
    </source>
</evidence>
<reference evidence="1 2" key="1">
    <citation type="submission" date="2019-11" db="EMBL/GenBank/DDBJ databases">
        <title>Pedobacter sp. HMF7056 Genome sequencing and assembly.</title>
        <authorList>
            <person name="Kang H."/>
            <person name="Kim H."/>
            <person name="Joh K."/>
        </authorList>
    </citation>
    <scope>NUCLEOTIDE SEQUENCE [LARGE SCALE GENOMIC DNA]</scope>
    <source>
        <strain evidence="1 2">HMF7056</strain>
    </source>
</reference>
<evidence type="ECO:0000313" key="2">
    <source>
        <dbReference type="Proteomes" id="UP000451233"/>
    </source>
</evidence>
<name>A0A7K1Y2F7_9SPHI</name>
<gene>
    <name evidence="1" type="ORF">GS398_18310</name>
</gene>
<accession>A0A7K1Y2F7</accession>